<dbReference type="AlphaFoldDB" id="A0A4R5AVD9"/>
<keyword evidence="2 6" id="KW-0012">Acyltransferase</keyword>
<evidence type="ECO:0000259" key="4">
    <source>
        <dbReference type="Pfam" id="PF08541"/>
    </source>
</evidence>
<keyword evidence="1 6" id="KW-0808">Transferase</keyword>
<gene>
    <name evidence="6" type="ORF">E1293_26450</name>
</gene>
<evidence type="ECO:0000313" key="6">
    <source>
        <dbReference type="EMBL" id="TDD76743.1"/>
    </source>
</evidence>
<dbReference type="GO" id="GO:0033818">
    <property type="term" value="F:beta-ketoacyl-acyl-carrier-protein synthase III activity"/>
    <property type="evidence" value="ECO:0007669"/>
    <property type="project" value="UniProtKB-EC"/>
</dbReference>
<evidence type="ECO:0000256" key="3">
    <source>
        <dbReference type="SAM" id="MobiDB-lite"/>
    </source>
</evidence>
<dbReference type="EMBL" id="SMKY01000139">
    <property type="protein sequence ID" value="TDD76743.1"/>
    <property type="molecule type" value="Genomic_DNA"/>
</dbReference>
<reference evidence="6 7" key="1">
    <citation type="submission" date="2019-03" db="EMBL/GenBank/DDBJ databases">
        <title>Draft genome sequences of novel Actinobacteria.</title>
        <authorList>
            <person name="Sahin N."/>
            <person name="Ay H."/>
            <person name="Saygin H."/>
        </authorList>
    </citation>
    <scope>NUCLEOTIDE SEQUENCE [LARGE SCALE GENOMIC DNA]</scope>
    <source>
        <strain evidence="6 7">DSM 45941</strain>
    </source>
</reference>
<name>A0A4R5AVD9_9ACTN</name>
<accession>A0A4R5AVD9</accession>
<dbReference type="SUPFAM" id="SSF53901">
    <property type="entry name" value="Thiolase-like"/>
    <property type="match status" value="1"/>
</dbReference>
<evidence type="ECO:0000256" key="1">
    <source>
        <dbReference type="ARBA" id="ARBA00022679"/>
    </source>
</evidence>
<protein>
    <submittedName>
        <fullName evidence="6">Beta-ketoacyl-ACP synthase 3</fullName>
        <ecNumber evidence="6">2.3.1.180</ecNumber>
    </submittedName>
</protein>
<comment type="caution">
    <text evidence="6">The sequence shown here is derived from an EMBL/GenBank/DDBJ whole genome shotgun (WGS) entry which is preliminary data.</text>
</comment>
<dbReference type="GO" id="GO:0004315">
    <property type="term" value="F:3-oxoacyl-[acyl-carrier-protein] synthase activity"/>
    <property type="evidence" value="ECO:0007669"/>
    <property type="project" value="InterPro"/>
</dbReference>
<dbReference type="InterPro" id="IPR016039">
    <property type="entry name" value="Thiolase-like"/>
</dbReference>
<dbReference type="CDD" id="cd00830">
    <property type="entry name" value="KAS_III"/>
    <property type="match status" value="1"/>
</dbReference>
<evidence type="ECO:0000259" key="5">
    <source>
        <dbReference type="Pfam" id="PF08545"/>
    </source>
</evidence>
<dbReference type="OrthoDB" id="9815506at2"/>
<evidence type="ECO:0000313" key="7">
    <source>
        <dbReference type="Proteomes" id="UP000295578"/>
    </source>
</evidence>
<evidence type="ECO:0000256" key="2">
    <source>
        <dbReference type="ARBA" id="ARBA00023315"/>
    </source>
</evidence>
<dbReference type="Gene3D" id="3.40.47.10">
    <property type="match status" value="1"/>
</dbReference>
<dbReference type="EC" id="2.3.1.180" evidence="6"/>
<dbReference type="Pfam" id="PF08545">
    <property type="entry name" value="ACP_syn_III"/>
    <property type="match status" value="1"/>
</dbReference>
<feature type="domain" description="Beta-ketoacyl-[acyl-carrier-protein] synthase III N-terminal" evidence="5">
    <location>
        <begin position="133"/>
        <end position="213"/>
    </location>
</feature>
<keyword evidence="7" id="KW-1185">Reference proteome</keyword>
<dbReference type="GO" id="GO:0044550">
    <property type="term" value="P:secondary metabolite biosynthetic process"/>
    <property type="evidence" value="ECO:0007669"/>
    <property type="project" value="TreeGrafter"/>
</dbReference>
<dbReference type="Proteomes" id="UP000295578">
    <property type="component" value="Unassembled WGS sequence"/>
</dbReference>
<proteinExistence type="predicted"/>
<dbReference type="GO" id="GO:0006633">
    <property type="term" value="P:fatty acid biosynthetic process"/>
    <property type="evidence" value="ECO:0007669"/>
    <property type="project" value="InterPro"/>
</dbReference>
<sequence>MTGPGVAGPDAHERARPSQGRAPGGGGTGWAIRGTGAHLPRECVRSDDLSRALGLDPSWIEQRTGILRRYVAAPGEAASDLAAAAADRALRAAGLDAADIGLLVVGTSTPDVIAPSTACRVQAVLGAGRAAAFDISAACSGFVFGLQTAIGWLATQRGSAPYALVVGVEVYSRFLNRADRATAALFGDGAAAVVVGPAPAEYGIGPVTLGSDGSGVDDVLIPAGGSRLPASADTLAGLGHTIHMDGRAVRDFIAAVFPRLVGEATEAAGVKPADLALVVPHQPNPKLVAALAGSAGLEPGQLAIVGHDVGNIGAASIPYALDRAVRTHRIEAGDLVLLAGFGAGLTWGHALVTWPPP</sequence>
<dbReference type="NCBIfam" id="NF006829">
    <property type="entry name" value="PRK09352.1"/>
    <property type="match status" value="1"/>
</dbReference>
<dbReference type="InterPro" id="IPR013751">
    <property type="entry name" value="ACP_syn_III_N"/>
</dbReference>
<feature type="region of interest" description="Disordered" evidence="3">
    <location>
        <begin position="1"/>
        <end position="32"/>
    </location>
</feature>
<dbReference type="Pfam" id="PF08541">
    <property type="entry name" value="ACP_syn_III_C"/>
    <property type="match status" value="1"/>
</dbReference>
<dbReference type="PANTHER" id="PTHR34069:SF2">
    <property type="entry name" value="BETA-KETOACYL-[ACYL-CARRIER-PROTEIN] SYNTHASE III"/>
    <property type="match status" value="1"/>
</dbReference>
<dbReference type="InterPro" id="IPR013747">
    <property type="entry name" value="ACP_syn_III_C"/>
</dbReference>
<organism evidence="6 7">
    <name type="scientific">Actinomadura darangshiensis</name>
    <dbReference type="NCBI Taxonomy" id="705336"/>
    <lineage>
        <taxon>Bacteria</taxon>
        <taxon>Bacillati</taxon>
        <taxon>Actinomycetota</taxon>
        <taxon>Actinomycetes</taxon>
        <taxon>Streptosporangiales</taxon>
        <taxon>Thermomonosporaceae</taxon>
        <taxon>Actinomadura</taxon>
    </lineage>
</organism>
<dbReference type="PANTHER" id="PTHR34069">
    <property type="entry name" value="3-OXOACYL-[ACYL-CARRIER-PROTEIN] SYNTHASE 3"/>
    <property type="match status" value="1"/>
</dbReference>
<feature type="domain" description="Beta-ketoacyl-[acyl-carrier-protein] synthase III C-terminal" evidence="4">
    <location>
        <begin position="266"/>
        <end position="354"/>
    </location>
</feature>